<dbReference type="InterPro" id="IPR012336">
    <property type="entry name" value="Thioredoxin-like_fold"/>
</dbReference>
<evidence type="ECO:0000256" key="1">
    <source>
        <dbReference type="SAM" id="Phobius"/>
    </source>
</evidence>
<reference evidence="3 4" key="1">
    <citation type="submission" date="2024-09" db="EMBL/GenBank/DDBJ databases">
        <authorList>
            <person name="Sun Q."/>
            <person name="Mori K."/>
        </authorList>
    </citation>
    <scope>NUCLEOTIDE SEQUENCE [LARGE SCALE GENOMIC DNA]</scope>
    <source>
        <strain evidence="3 4">TBRC 0563</strain>
    </source>
</reference>
<keyword evidence="1" id="KW-0472">Membrane</keyword>
<proteinExistence type="predicted"/>
<keyword evidence="4" id="KW-1185">Reference proteome</keyword>
<dbReference type="RefSeq" id="WP_378193459.1">
    <property type="nucleotide sequence ID" value="NZ_JBHLZP010000002.1"/>
</dbReference>
<name>A0ABV5Y6W0_9ACTN</name>
<dbReference type="EMBL" id="JBHLZP010000002">
    <property type="protein sequence ID" value="MFB9830750.1"/>
    <property type="molecule type" value="Genomic_DNA"/>
</dbReference>
<organism evidence="3 4">
    <name type="scientific">Actinoallomurus acaciae</name>
    <dbReference type="NCBI Taxonomy" id="502577"/>
    <lineage>
        <taxon>Bacteria</taxon>
        <taxon>Bacillati</taxon>
        <taxon>Actinomycetota</taxon>
        <taxon>Actinomycetes</taxon>
        <taxon>Streptosporangiales</taxon>
        <taxon>Thermomonosporaceae</taxon>
        <taxon>Actinoallomurus</taxon>
    </lineage>
</organism>
<dbReference type="Gene3D" id="3.40.30.10">
    <property type="entry name" value="Glutaredoxin"/>
    <property type="match status" value="1"/>
</dbReference>
<dbReference type="Pfam" id="PF13462">
    <property type="entry name" value="Thioredoxin_4"/>
    <property type="match status" value="1"/>
</dbReference>
<evidence type="ECO:0000313" key="3">
    <source>
        <dbReference type="EMBL" id="MFB9830750.1"/>
    </source>
</evidence>
<feature type="transmembrane region" description="Helical" evidence="1">
    <location>
        <begin position="12"/>
        <end position="36"/>
    </location>
</feature>
<comment type="caution">
    <text evidence="3">The sequence shown here is derived from an EMBL/GenBank/DDBJ whole genome shotgun (WGS) entry which is preliminary data.</text>
</comment>
<keyword evidence="1" id="KW-0812">Transmembrane</keyword>
<dbReference type="InterPro" id="IPR036249">
    <property type="entry name" value="Thioredoxin-like_sf"/>
</dbReference>
<feature type="domain" description="Thioredoxin-like fold" evidence="2">
    <location>
        <begin position="58"/>
        <end position="219"/>
    </location>
</feature>
<sequence length="242" mass="26303">MGEIGRVQKQRTRAWIIGGCGVAVVGLSVLASVYVFHRTGEATYGAARSPAARQADGAIIVGGVDAKRPRVEIFEDFGCPTCNEFEKSGGNTIKRLAAAGKITVWYESIWLSRHQSEPMRGNSQRAANAALCAPAHKWLDYHDMIYAHQPAEGTKGFSNESLIGWARQLGFATPSFERCVTGLQRQRQLNQLTDHARDVRKLSGTPTVFLNGTSLYKSQAIFEPEELEKKLLAAPATGGSPA</sequence>
<evidence type="ECO:0000259" key="2">
    <source>
        <dbReference type="Pfam" id="PF13462"/>
    </source>
</evidence>
<gene>
    <name evidence="3" type="ORF">ACFFNX_00895</name>
</gene>
<accession>A0ABV5Y6W0</accession>
<keyword evidence="1" id="KW-1133">Transmembrane helix</keyword>
<dbReference type="Proteomes" id="UP001589627">
    <property type="component" value="Unassembled WGS sequence"/>
</dbReference>
<protein>
    <submittedName>
        <fullName evidence="3">DsbA family protein</fullName>
    </submittedName>
</protein>
<evidence type="ECO:0000313" key="4">
    <source>
        <dbReference type="Proteomes" id="UP001589627"/>
    </source>
</evidence>
<dbReference type="SUPFAM" id="SSF52833">
    <property type="entry name" value="Thioredoxin-like"/>
    <property type="match status" value="1"/>
</dbReference>